<sequence length="218" mass="23638">MKTLIATTLMVVTGSIALSLQTAVGQDLEDSALLARLQSGGVVLLFRHGKTGPDSERSDAVSGRYALEGSTKERQVAYYDCDRQRNLSAEGRAELRQVAEAMREIGLVIGKVLSSPMCRTRETAWLLVGQVTPADALIGPDNKERQRLVSTVPVDGSNRVLVSHGYVVSSIVPQSARPDERGQLVRGHAHVLEPLGDGKFRILAELGPDDWTRLAARK</sequence>
<protein>
    <submittedName>
        <fullName evidence="1">Putative phosphohistidine phosphatase, SixA</fullName>
    </submittedName>
</protein>
<dbReference type="Gene3D" id="3.40.50.1240">
    <property type="entry name" value="Phosphoglycerate mutase-like"/>
    <property type="match status" value="1"/>
</dbReference>
<dbReference type="AlphaFoldDB" id="A0A7D9H8G3"/>
<proteinExistence type="predicted"/>
<gene>
    <name evidence="1" type="ORF">JTBM06_V1_80016</name>
</gene>
<dbReference type="InterPro" id="IPR029033">
    <property type="entry name" value="His_PPase_superfam"/>
</dbReference>
<dbReference type="CDD" id="cd07067">
    <property type="entry name" value="HP_PGM_like"/>
    <property type="match status" value="1"/>
</dbReference>
<reference evidence="1" key="1">
    <citation type="submission" date="2019-07" db="EMBL/GenBank/DDBJ databases">
        <authorList>
            <person name="Weber M."/>
            <person name="Kostadinov I."/>
            <person name="Kostadinov D I."/>
        </authorList>
    </citation>
    <scope>NUCLEOTIDE SEQUENCE</scope>
    <source>
        <strain evidence="1">Gfbio:sag-sample-m06:053724c1-46a9-4a36-b237-ea2bf867836b</strain>
    </source>
</reference>
<name>A0A7D9H8G3_9GAMM</name>
<evidence type="ECO:0000313" key="1">
    <source>
        <dbReference type="EMBL" id="VUX55692.1"/>
    </source>
</evidence>
<dbReference type="SUPFAM" id="SSF53254">
    <property type="entry name" value="Phosphoglycerate mutase-like"/>
    <property type="match status" value="1"/>
</dbReference>
<dbReference type="EMBL" id="LR633967">
    <property type="protein sequence ID" value="VUX55692.1"/>
    <property type="molecule type" value="Genomic_DNA"/>
</dbReference>
<dbReference type="InterPro" id="IPR013078">
    <property type="entry name" value="His_Pase_superF_clade-1"/>
</dbReference>
<dbReference type="Pfam" id="PF00300">
    <property type="entry name" value="His_Phos_1"/>
    <property type="match status" value="1"/>
</dbReference>
<organism evidence="1">
    <name type="scientific">uncultured Woeseiaceae bacterium</name>
    <dbReference type="NCBI Taxonomy" id="1983305"/>
    <lineage>
        <taxon>Bacteria</taxon>
        <taxon>Pseudomonadati</taxon>
        <taxon>Pseudomonadota</taxon>
        <taxon>Gammaproteobacteria</taxon>
        <taxon>Woeseiales</taxon>
        <taxon>Woeseiaceae</taxon>
        <taxon>environmental samples</taxon>
    </lineage>
</organism>
<accession>A0A7D9H8G3</accession>